<dbReference type="STRING" id="69960.SAMN05421720_106159"/>
<dbReference type="PANTHER" id="PTHR46663:SF2">
    <property type="entry name" value="GGDEF DOMAIN-CONTAINING PROTEIN"/>
    <property type="match status" value="1"/>
</dbReference>
<dbReference type="FunFam" id="3.30.70.270:FF:000001">
    <property type="entry name" value="Diguanylate cyclase domain protein"/>
    <property type="match status" value="1"/>
</dbReference>
<dbReference type="GO" id="GO:0007165">
    <property type="term" value="P:signal transduction"/>
    <property type="evidence" value="ECO:0007669"/>
    <property type="project" value="InterPro"/>
</dbReference>
<evidence type="ECO:0000259" key="2">
    <source>
        <dbReference type="PROSITE" id="PS50885"/>
    </source>
</evidence>
<dbReference type="AlphaFoldDB" id="A0A1G7CNV9"/>
<keyword evidence="1" id="KW-1133">Transmembrane helix</keyword>
<feature type="transmembrane region" description="Helical" evidence="1">
    <location>
        <begin position="298"/>
        <end position="319"/>
    </location>
</feature>
<feature type="domain" description="GGDEF" evidence="3">
    <location>
        <begin position="404"/>
        <end position="540"/>
    </location>
</feature>
<dbReference type="SMART" id="SM00267">
    <property type="entry name" value="GGDEF"/>
    <property type="match status" value="1"/>
</dbReference>
<dbReference type="PROSITE" id="PS50887">
    <property type="entry name" value="GGDEF"/>
    <property type="match status" value="1"/>
</dbReference>
<dbReference type="PROSITE" id="PS50885">
    <property type="entry name" value="HAMP"/>
    <property type="match status" value="1"/>
</dbReference>
<accession>A0A1G7CNV9</accession>
<evidence type="ECO:0000313" key="5">
    <source>
        <dbReference type="Proteomes" id="UP000199412"/>
    </source>
</evidence>
<dbReference type="EMBL" id="FNAP01000006">
    <property type="protein sequence ID" value="SDE41038.1"/>
    <property type="molecule type" value="Genomic_DNA"/>
</dbReference>
<sequence>MVSRSRPVSLKTRLAIALALAAIAPVAFYTSIVEQRTANALQTSISRSLTATASHIADSLDRYMQARQVQISLLSQLAPLKTLDDPEGVRELLDSLQTSVPSFAWIGRLDADGTVVAATGGILEGVNIAHRPVFFGAQTGPYVGDVHEAVMLANLLPDPSGEPMKFVDVGIPVIPGGDGPPNGVLAAHLSWTWADEVLQTVLKTEGGSELDLFVVSGWGDTVLLGPKDAIGQVFALPGLQLARTYGTYGGIETWPDGKAYLTGYAVGYGHKDYPGLGWTVVARQPVATALAPVATVQWILLAWGAGVAAVFAVCGRWMALWITRPLSRIAAVADRLREGEAADIPCNSGVTEIDSLSTALDALIRSRTLMETVAHHDTLTGLTNRAGLDGHLSLMSARATREGAALGFLCLDLDGFKPVNDQFGHAAGDELLVEVAQRLRQVVRGGEVVARLGGDEFILVLHMETDQWRAHASIVADRVLAKFDQPFLVGETPCTVGCSIGIARWDPSSGGTTAQAMHEADQALYAAKRAGKHRACFFEQDVATIGGTPDESAT</sequence>
<dbReference type="Pfam" id="PF00672">
    <property type="entry name" value="HAMP"/>
    <property type="match status" value="1"/>
</dbReference>
<dbReference type="CDD" id="cd01949">
    <property type="entry name" value="GGDEF"/>
    <property type="match status" value="1"/>
</dbReference>
<dbReference type="InterPro" id="IPR029787">
    <property type="entry name" value="Nucleotide_cyclase"/>
</dbReference>
<dbReference type="SUPFAM" id="SSF55073">
    <property type="entry name" value="Nucleotide cyclase"/>
    <property type="match status" value="1"/>
</dbReference>
<dbReference type="GO" id="GO:0016020">
    <property type="term" value="C:membrane"/>
    <property type="evidence" value="ECO:0007669"/>
    <property type="project" value="InterPro"/>
</dbReference>
<protein>
    <submittedName>
        <fullName evidence="4">Diguanylate cyclase (GGDEF) domain-containing protein</fullName>
    </submittedName>
</protein>
<evidence type="ECO:0000259" key="3">
    <source>
        <dbReference type="PROSITE" id="PS50887"/>
    </source>
</evidence>
<dbReference type="NCBIfam" id="TIGR00254">
    <property type="entry name" value="GGDEF"/>
    <property type="match status" value="1"/>
</dbReference>
<keyword evidence="1" id="KW-0812">Transmembrane</keyword>
<dbReference type="InterPro" id="IPR000160">
    <property type="entry name" value="GGDEF_dom"/>
</dbReference>
<keyword evidence="1" id="KW-0472">Membrane</keyword>
<dbReference type="Gene3D" id="3.30.450.20">
    <property type="entry name" value="PAS domain"/>
    <property type="match status" value="1"/>
</dbReference>
<organism evidence="4 5">
    <name type="scientific">Rhodospira trueperi</name>
    <dbReference type="NCBI Taxonomy" id="69960"/>
    <lineage>
        <taxon>Bacteria</taxon>
        <taxon>Pseudomonadati</taxon>
        <taxon>Pseudomonadota</taxon>
        <taxon>Alphaproteobacteria</taxon>
        <taxon>Rhodospirillales</taxon>
        <taxon>Rhodospirillaceae</taxon>
        <taxon>Rhodospira</taxon>
    </lineage>
</organism>
<dbReference type="InterPro" id="IPR052163">
    <property type="entry name" value="DGC-Regulatory_Protein"/>
</dbReference>
<dbReference type="Gene3D" id="6.10.340.10">
    <property type="match status" value="1"/>
</dbReference>
<reference evidence="4 5" key="1">
    <citation type="submission" date="2016-10" db="EMBL/GenBank/DDBJ databases">
        <authorList>
            <person name="de Groot N.N."/>
        </authorList>
    </citation>
    <scope>NUCLEOTIDE SEQUENCE [LARGE SCALE GENOMIC DNA]</scope>
    <source>
        <strain evidence="4 5">ATCC 700224</strain>
    </source>
</reference>
<dbReference type="GO" id="GO:0003824">
    <property type="term" value="F:catalytic activity"/>
    <property type="evidence" value="ECO:0007669"/>
    <property type="project" value="UniProtKB-ARBA"/>
</dbReference>
<dbReference type="Gene3D" id="3.30.70.270">
    <property type="match status" value="1"/>
</dbReference>
<dbReference type="Proteomes" id="UP000199412">
    <property type="component" value="Unassembled WGS sequence"/>
</dbReference>
<proteinExistence type="predicted"/>
<dbReference type="InterPro" id="IPR043128">
    <property type="entry name" value="Rev_trsase/Diguanyl_cyclase"/>
</dbReference>
<dbReference type="InterPro" id="IPR003660">
    <property type="entry name" value="HAMP_dom"/>
</dbReference>
<dbReference type="OrthoDB" id="9812260at2"/>
<dbReference type="Pfam" id="PF00990">
    <property type="entry name" value="GGDEF"/>
    <property type="match status" value="1"/>
</dbReference>
<keyword evidence="5" id="KW-1185">Reference proteome</keyword>
<dbReference type="PANTHER" id="PTHR46663">
    <property type="entry name" value="DIGUANYLATE CYCLASE DGCT-RELATED"/>
    <property type="match status" value="1"/>
</dbReference>
<evidence type="ECO:0000256" key="1">
    <source>
        <dbReference type="SAM" id="Phobius"/>
    </source>
</evidence>
<gene>
    <name evidence="4" type="ORF">SAMN05421720_106159</name>
</gene>
<feature type="domain" description="HAMP" evidence="2">
    <location>
        <begin position="320"/>
        <end position="372"/>
    </location>
</feature>
<evidence type="ECO:0000313" key="4">
    <source>
        <dbReference type="EMBL" id="SDE41038.1"/>
    </source>
</evidence>
<name>A0A1G7CNV9_9PROT</name>